<dbReference type="InterPro" id="IPR036873">
    <property type="entry name" value="Rhodanese-like_dom_sf"/>
</dbReference>
<sequence length="288" mass="31574">MPYTTLISTEELARHIGDPDWAIVDCRFSLQDTEQGRRHYLAAHIPGAVYAHLDEDLSGPIIPGQTGRHPLPAQATFVETLSRWGIDEGVQVVAYDDAGGMVASRLWWMLRWLGHEAVAVLDGGWLRWQREGRPVGRGSESRPARTFVPAPRPELLADVHEVLAALENPHVRLLDARSADRYRGENETLDARAGHIPGAISAPYAENLDAEGCFQSPEALRERFTRLLAGTPPEQAIFYCGSGVSAAHNLLALAHAGLGDARLYVGSWSDWINDPNRPIATGEEPSQA</sequence>
<dbReference type="PROSITE" id="PS50206">
    <property type="entry name" value="RHODANESE_3"/>
    <property type="match status" value="2"/>
</dbReference>
<organism evidence="4 5">
    <name type="scientific">Litorilinea aerophila</name>
    <dbReference type="NCBI Taxonomy" id="1204385"/>
    <lineage>
        <taxon>Bacteria</taxon>
        <taxon>Bacillati</taxon>
        <taxon>Chloroflexota</taxon>
        <taxon>Caldilineae</taxon>
        <taxon>Caldilineales</taxon>
        <taxon>Caldilineaceae</taxon>
        <taxon>Litorilinea</taxon>
    </lineage>
</organism>
<evidence type="ECO:0000256" key="1">
    <source>
        <dbReference type="ARBA" id="ARBA00022679"/>
    </source>
</evidence>
<evidence type="ECO:0000256" key="2">
    <source>
        <dbReference type="ARBA" id="ARBA00022737"/>
    </source>
</evidence>
<dbReference type="CDD" id="cd01449">
    <property type="entry name" value="TST_Repeat_2"/>
    <property type="match status" value="1"/>
</dbReference>
<comment type="caution">
    <text evidence="4">The sequence shown here is derived from an EMBL/GenBank/DDBJ whole genome shotgun (WGS) entry which is preliminary data.</text>
</comment>
<feature type="domain" description="Rhodanese" evidence="3">
    <location>
        <begin position="17"/>
        <end position="137"/>
    </location>
</feature>
<dbReference type="Proteomes" id="UP000317371">
    <property type="component" value="Unassembled WGS sequence"/>
</dbReference>
<dbReference type="InterPro" id="IPR045078">
    <property type="entry name" value="TST/MPST-like"/>
</dbReference>
<reference evidence="4 5" key="1">
    <citation type="submission" date="2019-06" db="EMBL/GenBank/DDBJ databases">
        <title>Genome sequence of Litorilinea aerophila BAA-2444.</title>
        <authorList>
            <person name="Maclea K.S."/>
            <person name="Maurais E.G."/>
            <person name="Iannazzi L.C."/>
        </authorList>
    </citation>
    <scope>NUCLEOTIDE SEQUENCE [LARGE SCALE GENOMIC DNA]</scope>
    <source>
        <strain evidence="4 5">ATCC BAA-2444</strain>
    </source>
</reference>
<dbReference type="InterPro" id="IPR001763">
    <property type="entry name" value="Rhodanese-like_dom"/>
</dbReference>
<dbReference type="OrthoDB" id="9770030at2"/>
<dbReference type="SUPFAM" id="SSF52821">
    <property type="entry name" value="Rhodanese/Cell cycle control phosphatase"/>
    <property type="match status" value="2"/>
</dbReference>
<evidence type="ECO:0000313" key="5">
    <source>
        <dbReference type="Proteomes" id="UP000317371"/>
    </source>
</evidence>
<dbReference type="FunFam" id="3.40.250.10:FF:000035">
    <property type="entry name" value="Thiosulfate sulfurtransferase"/>
    <property type="match status" value="1"/>
</dbReference>
<accession>A0A540VIQ1</accession>
<keyword evidence="5" id="KW-1185">Reference proteome</keyword>
<proteinExistence type="predicted"/>
<gene>
    <name evidence="4" type="ORF">FKZ61_06785</name>
</gene>
<keyword evidence="2" id="KW-0677">Repeat</keyword>
<dbReference type="InParanoid" id="A0A540VIQ1"/>
<dbReference type="PANTHER" id="PTHR11364">
    <property type="entry name" value="THIOSULFATE SULFERTANSFERASE"/>
    <property type="match status" value="1"/>
</dbReference>
<name>A0A540VIQ1_9CHLR</name>
<dbReference type="RefSeq" id="WP_141609334.1">
    <property type="nucleotide sequence ID" value="NZ_VIGC02000007.1"/>
</dbReference>
<dbReference type="SMART" id="SM00450">
    <property type="entry name" value="RHOD"/>
    <property type="match status" value="2"/>
</dbReference>
<evidence type="ECO:0000259" key="3">
    <source>
        <dbReference type="PROSITE" id="PS50206"/>
    </source>
</evidence>
<dbReference type="CDD" id="cd01448">
    <property type="entry name" value="TST_Repeat_1"/>
    <property type="match status" value="1"/>
</dbReference>
<dbReference type="AlphaFoldDB" id="A0A540VIQ1"/>
<evidence type="ECO:0000313" key="4">
    <source>
        <dbReference type="EMBL" id="TQE96592.1"/>
    </source>
</evidence>
<dbReference type="PANTHER" id="PTHR11364:SF27">
    <property type="entry name" value="SULFURTRANSFERASE"/>
    <property type="match status" value="1"/>
</dbReference>
<dbReference type="EMBL" id="VIGC01000007">
    <property type="protein sequence ID" value="TQE96592.1"/>
    <property type="molecule type" value="Genomic_DNA"/>
</dbReference>
<dbReference type="Gene3D" id="3.40.250.10">
    <property type="entry name" value="Rhodanese-like domain"/>
    <property type="match status" value="2"/>
</dbReference>
<keyword evidence="1 4" id="KW-0808">Transferase</keyword>
<dbReference type="GO" id="GO:0004792">
    <property type="term" value="F:thiosulfate-cyanide sulfurtransferase activity"/>
    <property type="evidence" value="ECO:0007669"/>
    <property type="project" value="TreeGrafter"/>
</dbReference>
<protein>
    <submittedName>
        <fullName evidence="4">Sulfurtransferase</fullName>
    </submittedName>
</protein>
<feature type="domain" description="Rhodanese" evidence="3">
    <location>
        <begin position="167"/>
        <end position="280"/>
    </location>
</feature>
<dbReference type="Pfam" id="PF00581">
    <property type="entry name" value="Rhodanese"/>
    <property type="match status" value="2"/>
</dbReference>